<proteinExistence type="predicted"/>
<evidence type="ECO:0000313" key="2">
    <source>
        <dbReference type="Proteomes" id="UP000051568"/>
    </source>
</evidence>
<reference evidence="1 2" key="1">
    <citation type="journal article" date="2015" name="Genome Announc.">
        <title>Expanding the biotechnology potential of lactobacilli through comparative genomics of 213 strains and associated genera.</title>
        <authorList>
            <person name="Sun Z."/>
            <person name="Harris H.M."/>
            <person name="McCann A."/>
            <person name="Guo C."/>
            <person name="Argimon S."/>
            <person name="Zhang W."/>
            <person name="Yang X."/>
            <person name="Jeffery I.B."/>
            <person name="Cooney J.C."/>
            <person name="Kagawa T.F."/>
            <person name="Liu W."/>
            <person name="Song Y."/>
            <person name="Salvetti E."/>
            <person name="Wrobel A."/>
            <person name="Rasinkangas P."/>
            <person name="Parkhill J."/>
            <person name="Rea M.C."/>
            <person name="O'Sullivan O."/>
            <person name="Ritari J."/>
            <person name="Douillard F.P."/>
            <person name="Paul Ross R."/>
            <person name="Yang R."/>
            <person name="Briner A.E."/>
            <person name="Felis G.E."/>
            <person name="de Vos W.M."/>
            <person name="Barrangou R."/>
            <person name="Klaenhammer T.R."/>
            <person name="Caufield P.W."/>
            <person name="Cui Y."/>
            <person name="Zhang H."/>
            <person name="O'Toole P.W."/>
        </authorList>
    </citation>
    <scope>NUCLEOTIDE SEQUENCE [LARGE SCALE GENOMIC DNA]</scope>
    <source>
        <strain evidence="1 2">DSM 17757</strain>
    </source>
</reference>
<sequence>MPKTVKTRKVAKTTVITVPSELNVPTDIQFEPSINEHGDIIFKRIDQLKPKEVTNITEFVDQFKPVLEYLKDR</sequence>
<dbReference type="EMBL" id="JQBR01000001">
    <property type="protein sequence ID" value="KRN67575.1"/>
    <property type="molecule type" value="Genomic_DNA"/>
</dbReference>
<dbReference type="OrthoDB" id="71707at2"/>
<keyword evidence="2" id="KW-1185">Reference proteome</keyword>
<dbReference type="PATRIC" id="fig|319652.3.peg.118"/>
<dbReference type="Proteomes" id="UP000051568">
    <property type="component" value="Unassembled WGS sequence"/>
</dbReference>
<organism evidence="1 2">
    <name type="scientific">Pediococcus cellicola</name>
    <dbReference type="NCBI Taxonomy" id="319652"/>
    <lineage>
        <taxon>Bacteria</taxon>
        <taxon>Bacillati</taxon>
        <taxon>Bacillota</taxon>
        <taxon>Bacilli</taxon>
        <taxon>Lactobacillales</taxon>
        <taxon>Lactobacillaceae</taxon>
        <taxon>Pediococcus</taxon>
    </lineage>
</organism>
<comment type="caution">
    <text evidence="1">The sequence shown here is derived from an EMBL/GenBank/DDBJ whole genome shotgun (WGS) entry which is preliminary data.</text>
</comment>
<evidence type="ECO:0000313" key="1">
    <source>
        <dbReference type="EMBL" id="KRN67575.1"/>
    </source>
</evidence>
<name>A0A0R2IZV1_9LACO</name>
<accession>A0A0R2IZV1</accession>
<gene>
    <name evidence="1" type="ORF">IV80_GL000116</name>
</gene>
<protein>
    <submittedName>
        <fullName evidence="1">Uncharacterized protein</fullName>
    </submittedName>
</protein>
<dbReference type="AlphaFoldDB" id="A0A0R2IZV1"/>
<dbReference type="RefSeq" id="WP_057747980.1">
    <property type="nucleotide sequence ID" value="NZ_BJVH01000001.1"/>
</dbReference>